<evidence type="ECO:0000313" key="2">
    <source>
        <dbReference type="EMBL" id="KAK8527235.1"/>
    </source>
</evidence>
<dbReference type="Proteomes" id="UP001472677">
    <property type="component" value="Unassembled WGS sequence"/>
</dbReference>
<reference evidence="2 3" key="1">
    <citation type="journal article" date="2024" name="G3 (Bethesda)">
        <title>Genome assembly of Hibiscus sabdariffa L. provides insights into metabolisms of medicinal natural products.</title>
        <authorList>
            <person name="Kim T."/>
        </authorList>
    </citation>
    <scope>NUCLEOTIDE SEQUENCE [LARGE SCALE GENOMIC DNA]</scope>
    <source>
        <strain evidence="2">TK-2024</strain>
        <tissue evidence="2">Old leaves</tissue>
    </source>
</reference>
<name>A0ABR2D0H8_9ROSI</name>
<evidence type="ECO:0000313" key="3">
    <source>
        <dbReference type="Proteomes" id="UP001472677"/>
    </source>
</evidence>
<feature type="region of interest" description="Disordered" evidence="1">
    <location>
        <begin position="1"/>
        <end position="30"/>
    </location>
</feature>
<organism evidence="2 3">
    <name type="scientific">Hibiscus sabdariffa</name>
    <name type="common">roselle</name>
    <dbReference type="NCBI Taxonomy" id="183260"/>
    <lineage>
        <taxon>Eukaryota</taxon>
        <taxon>Viridiplantae</taxon>
        <taxon>Streptophyta</taxon>
        <taxon>Embryophyta</taxon>
        <taxon>Tracheophyta</taxon>
        <taxon>Spermatophyta</taxon>
        <taxon>Magnoliopsida</taxon>
        <taxon>eudicotyledons</taxon>
        <taxon>Gunneridae</taxon>
        <taxon>Pentapetalae</taxon>
        <taxon>rosids</taxon>
        <taxon>malvids</taxon>
        <taxon>Malvales</taxon>
        <taxon>Malvaceae</taxon>
        <taxon>Malvoideae</taxon>
        <taxon>Hibiscus</taxon>
    </lineage>
</organism>
<evidence type="ECO:0000256" key="1">
    <source>
        <dbReference type="SAM" id="MobiDB-lite"/>
    </source>
</evidence>
<protein>
    <submittedName>
        <fullName evidence="2">Uncharacterized protein</fullName>
    </submittedName>
</protein>
<gene>
    <name evidence="2" type="ORF">V6N12_054457</name>
</gene>
<comment type="caution">
    <text evidence="2">The sequence shown here is derived from an EMBL/GenBank/DDBJ whole genome shotgun (WGS) entry which is preliminary data.</text>
</comment>
<keyword evidence="3" id="KW-1185">Reference proteome</keyword>
<accession>A0ABR2D0H8</accession>
<dbReference type="EMBL" id="JBBPBM010000038">
    <property type="protein sequence ID" value="KAK8527235.1"/>
    <property type="molecule type" value="Genomic_DNA"/>
</dbReference>
<proteinExistence type="predicted"/>
<sequence length="82" mass="9040">MVLNSDRNDGGKDWKPLVRDGQFGDERESGENICQEVNDRGGSFVTVRRICQGLNQLQHESCNCCPSANGRRNQNPASADMG</sequence>